<keyword evidence="1" id="KW-1133">Transmembrane helix</keyword>
<accession>A0A4Q9QQ53</accession>
<name>A0A4Q9QQ53_9GAMM</name>
<dbReference type="InterPro" id="IPR007047">
    <property type="entry name" value="Flp_Fap"/>
</dbReference>
<keyword evidence="1" id="KW-0472">Membrane</keyword>
<reference evidence="2 3" key="1">
    <citation type="submission" date="2018-06" db="EMBL/GenBank/DDBJ databases">
        <title>Three novel Pseudomonas species isolated from symptomatic oak.</title>
        <authorList>
            <person name="Bueno-Gonzalez V."/>
            <person name="Brady C."/>
        </authorList>
    </citation>
    <scope>NUCLEOTIDE SEQUENCE [LARGE SCALE GENOMIC DNA]</scope>
    <source>
        <strain evidence="2 3">P9A</strain>
    </source>
</reference>
<sequence length="63" mass="6790">MNKPIMLREKVRDFFAREEGASAIEYSIIAALIAVVIVTAAGAVGDNIVLIFENIRDALAIGE</sequence>
<gene>
    <name evidence="2" type="ORF">DNK06_07585</name>
</gene>
<dbReference type="AlphaFoldDB" id="A0A4Q9QQ53"/>
<dbReference type="EMBL" id="QJUI01000005">
    <property type="protein sequence ID" value="TBU81629.1"/>
    <property type="molecule type" value="Genomic_DNA"/>
</dbReference>
<proteinExistence type="predicted"/>
<keyword evidence="1" id="KW-0812">Transmembrane</keyword>
<dbReference type="RefSeq" id="WP_131179425.1">
    <property type="nucleotide sequence ID" value="NZ_QJUI01000005.1"/>
</dbReference>
<evidence type="ECO:0000313" key="3">
    <source>
        <dbReference type="Proteomes" id="UP000292302"/>
    </source>
</evidence>
<dbReference type="Proteomes" id="UP000292302">
    <property type="component" value="Unassembled WGS sequence"/>
</dbReference>
<comment type="caution">
    <text evidence="2">The sequence shown here is derived from an EMBL/GenBank/DDBJ whole genome shotgun (WGS) entry which is preliminary data.</text>
</comment>
<protein>
    <submittedName>
        <fullName evidence="2">Flp family type IVb pilin</fullName>
    </submittedName>
</protein>
<evidence type="ECO:0000313" key="2">
    <source>
        <dbReference type="EMBL" id="TBU81629.1"/>
    </source>
</evidence>
<dbReference type="Pfam" id="PF04964">
    <property type="entry name" value="Flp_Fap"/>
    <property type="match status" value="1"/>
</dbReference>
<feature type="transmembrane region" description="Helical" evidence="1">
    <location>
        <begin position="21"/>
        <end position="44"/>
    </location>
</feature>
<keyword evidence="3" id="KW-1185">Reference proteome</keyword>
<organism evidence="2 3">
    <name type="scientific">Phytopseudomonas daroniae</name>
    <dbReference type="NCBI Taxonomy" id="2487519"/>
    <lineage>
        <taxon>Bacteria</taxon>
        <taxon>Pseudomonadati</taxon>
        <taxon>Pseudomonadota</taxon>
        <taxon>Gammaproteobacteria</taxon>
        <taxon>Pseudomonadales</taxon>
        <taxon>Pseudomonadaceae</taxon>
        <taxon>Phytopseudomonas</taxon>
    </lineage>
</organism>
<evidence type="ECO:0000256" key="1">
    <source>
        <dbReference type="SAM" id="Phobius"/>
    </source>
</evidence>